<feature type="compositionally biased region" description="Pro residues" evidence="2">
    <location>
        <begin position="75"/>
        <end position="84"/>
    </location>
</feature>
<sequence length="558" mass="61666">MTFIVPQLPVKATTAAAAAQNNLDNQEAQESTSDISASATLQEQEEAEVKKVDDRVFAMPSAPVKRASTSASVSMPPPPPPPLFPKEQQQTEPSKSNSADADRSAPQQQQPSKPSGEPSGPPPNAPPLKYQKPAWSGYPNQQFFFEVIKNGVVVDKIQAPLKEFLTIGRLPMCDLEMEHPSLSRYHAVIQFKSSGETFLYDLNSSHGTKVNKSKIPPQMHVKIKPGDQLKFGESTRIYLFQTEDVVDQEEEEKEVVRKMIEKQNREKPARSKEEEEEEEFNSWGMAPDAVDEDEEDEAAMMDGSGPRRKVDPDASYRKDSKKALRHYLESKGYSCEFEVEESGPGHAREYTARIRLPIETSMGPVYGEATAGKRRDAEREAALDACIQLDSRGMLNNRSSGEGSSSSHSRAQKVENSDDDDDDFYDRTDISALETQIQNFDATVAARKQLEDSGDLDAYMASLENDKSGGARKDSKPKLVQMLAAMKKEEKRLVMLIEYTKPVDILAKIGSGPAAAVTSQQKEQQSMTATAKRQSDTDTTTTEVKKSRVLGPSLPPPS</sequence>
<feature type="compositionally biased region" description="Low complexity" evidence="2">
    <location>
        <begin position="399"/>
        <end position="409"/>
    </location>
</feature>
<accession>A0ABQ7K4X9</accession>
<evidence type="ECO:0000256" key="2">
    <source>
        <dbReference type="SAM" id="MobiDB-lite"/>
    </source>
</evidence>
<gene>
    <name evidence="5" type="primary">SLC4A1AP</name>
    <name evidence="5" type="ORF">BGZ96_005355</name>
</gene>
<name>A0ABQ7K4X9_9FUNG</name>
<feature type="compositionally biased region" description="Basic and acidic residues" evidence="2">
    <location>
        <begin position="308"/>
        <end position="320"/>
    </location>
</feature>
<dbReference type="InterPro" id="IPR014720">
    <property type="entry name" value="dsRBD_dom"/>
</dbReference>
<evidence type="ECO:0000259" key="4">
    <source>
        <dbReference type="PROSITE" id="PS50137"/>
    </source>
</evidence>
<keyword evidence="6" id="KW-1185">Reference proteome</keyword>
<feature type="region of interest" description="Disordered" evidence="2">
    <location>
        <begin position="24"/>
        <end position="133"/>
    </location>
</feature>
<dbReference type="InterPro" id="IPR005034">
    <property type="entry name" value="Dicer_dimerisation"/>
</dbReference>
<evidence type="ECO:0000256" key="1">
    <source>
        <dbReference type="PROSITE-ProRule" id="PRU00266"/>
    </source>
</evidence>
<dbReference type="Gene3D" id="2.60.200.20">
    <property type="match status" value="1"/>
</dbReference>
<dbReference type="Gene3D" id="3.30.160.20">
    <property type="match status" value="1"/>
</dbReference>
<dbReference type="SUPFAM" id="SSF54768">
    <property type="entry name" value="dsRNA-binding domain-like"/>
    <property type="match status" value="1"/>
</dbReference>
<keyword evidence="1" id="KW-0694">RNA-binding</keyword>
<organism evidence="5 6">
    <name type="scientific">Linnemannia gamsii</name>
    <dbReference type="NCBI Taxonomy" id="64522"/>
    <lineage>
        <taxon>Eukaryota</taxon>
        <taxon>Fungi</taxon>
        <taxon>Fungi incertae sedis</taxon>
        <taxon>Mucoromycota</taxon>
        <taxon>Mortierellomycotina</taxon>
        <taxon>Mortierellomycetes</taxon>
        <taxon>Mortierellales</taxon>
        <taxon>Mortierellaceae</taxon>
        <taxon>Linnemannia</taxon>
    </lineage>
</organism>
<feature type="compositionally biased region" description="Polar residues" evidence="2">
    <location>
        <begin position="24"/>
        <end position="42"/>
    </location>
</feature>
<feature type="compositionally biased region" description="Low complexity" evidence="2">
    <location>
        <begin position="104"/>
        <end position="118"/>
    </location>
</feature>
<feature type="compositionally biased region" description="Polar residues" evidence="2">
    <location>
        <begin position="517"/>
        <end position="542"/>
    </location>
</feature>
<feature type="compositionally biased region" description="Acidic residues" evidence="2">
    <location>
        <begin position="289"/>
        <end position="299"/>
    </location>
</feature>
<dbReference type="PROSITE" id="PS50006">
    <property type="entry name" value="FHA_DOMAIN"/>
    <property type="match status" value="1"/>
</dbReference>
<reference evidence="5 6" key="1">
    <citation type="journal article" date="2020" name="Fungal Divers.">
        <title>Resolving the Mortierellaceae phylogeny through synthesis of multi-gene phylogenetics and phylogenomics.</title>
        <authorList>
            <person name="Vandepol N."/>
            <person name="Liber J."/>
            <person name="Desiro A."/>
            <person name="Na H."/>
            <person name="Kennedy M."/>
            <person name="Barry K."/>
            <person name="Grigoriev I.V."/>
            <person name="Miller A.N."/>
            <person name="O'Donnell K."/>
            <person name="Stajich J.E."/>
            <person name="Bonito G."/>
        </authorList>
    </citation>
    <scope>NUCLEOTIDE SEQUENCE [LARGE SCALE GENOMIC DNA]</scope>
    <source>
        <strain evidence="5 6">AD045</strain>
    </source>
</reference>
<dbReference type="SMART" id="SM00240">
    <property type="entry name" value="FHA"/>
    <property type="match status" value="1"/>
</dbReference>
<dbReference type="InterPro" id="IPR008984">
    <property type="entry name" value="SMAD_FHA_dom_sf"/>
</dbReference>
<dbReference type="CDD" id="cd19856">
    <property type="entry name" value="DSRM_Kanadaptin"/>
    <property type="match status" value="1"/>
</dbReference>
<dbReference type="InterPro" id="IPR050923">
    <property type="entry name" value="Cell_Proc_Reg/RNA_Proc"/>
</dbReference>
<dbReference type="SUPFAM" id="SSF49879">
    <property type="entry name" value="SMAD/FHA domain"/>
    <property type="match status" value="1"/>
</dbReference>
<feature type="region of interest" description="Disordered" evidence="2">
    <location>
        <begin position="512"/>
        <end position="558"/>
    </location>
</feature>
<dbReference type="Pfam" id="PF03368">
    <property type="entry name" value="Dicer_dimer"/>
    <property type="match status" value="1"/>
</dbReference>
<evidence type="ECO:0000313" key="6">
    <source>
        <dbReference type="Proteomes" id="UP001194696"/>
    </source>
</evidence>
<comment type="caution">
    <text evidence="5">The sequence shown here is derived from an EMBL/GenBank/DDBJ whole genome shotgun (WGS) entry which is preliminary data.</text>
</comment>
<dbReference type="PROSITE" id="PS50137">
    <property type="entry name" value="DS_RBD"/>
    <property type="match status" value="1"/>
</dbReference>
<feature type="domain" description="DRBM" evidence="4">
    <location>
        <begin position="319"/>
        <end position="391"/>
    </location>
</feature>
<evidence type="ECO:0000313" key="5">
    <source>
        <dbReference type="EMBL" id="KAG0291261.1"/>
    </source>
</evidence>
<dbReference type="InterPro" id="IPR000253">
    <property type="entry name" value="FHA_dom"/>
</dbReference>
<dbReference type="EMBL" id="JAAAIM010000250">
    <property type="protein sequence ID" value="KAG0291261.1"/>
    <property type="molecule type" value="Genomic_DNA"/>
</dbReference>
<feature type="region of interest" description="Disordered" evidence="2">
    <location>
        <begin position="389"/>
        <end position="427"/>
    </location>
</feature>
<feature type="region of interest" description="Disordered" evidence="2">
    <location>
        <begin position="262"/>
        <end position="320"/>
    </location>
</feature>
<feature type="compositionally biased region" description="Basic and acidic residues" evidence="2">
    <location>
        <begin position="262"/>
        <end position="273"/>
    </location>
</feature>
<dbReference type="Proteomes" id="UP001194696">
    <property type="component" value="Unassembled WGS sequence"/>
</dbReference>
<protein>
    <submittedName>
        <fullName evidence="5">Kanadaptin</fullName>
    </submittedName>
</protein>
<feature type="compositionally biased region" description="Basic and acidic residues" evidence="2">
    <location>
        <begin position="47"/>
        <end position="56"/>
    </location>
</feature>
<dbReference type="PANTHER" id="PTHR23308">
    <property type="entry name" value="NUCLEAR INHIBITOR OF PROTEIN PHOSPHATASE-1"/>
    <property type="match status" value="1"/>
</dbReference>
<feature type="domain" description="FHA" evidence="3">
    <location>
        <begin position="165"/>
        <end position="215"/>
    </location>
</feature>
<feature type="compositionally biased region" description="Polar residues" evidence="2">
    <location>
        <begin position="87"/>
        <end position="99"/>
    </location>
</feature>
<evidence type="ECO:0000259" key="3">
    <source>
        <dbReference type="PROSITE" id="PS50006"/>
    </source>
</evidence>
<dbReference type="SMART" id="SM00358">
    <property type="entry name" value="DSRM"/>
    <property type="match status" value="1"/>
</dbReference>
<dbReference type="Pfam" id="PF00498">
    <property type="entry name" value="FHA"/>
    <property type="match status" value="1"/>
</dbReference>
<proteinExistence type="predicted"/>